<dbReference type="GO" id="GO:0005886">
    <property type="term" value="C:plasma membrane"/>
    <property type="evidence" value="ECO:0007669"/>
    <property type="project" value="TreeGrafter"/>
</dbReference>
<feature type="signal peptide" evidence="9">
    <location>
        <begin position="1"/>
        <end position="21"/>
    </location>
</feature>
<feature type="domain" description="T-cell immunomodulatory protein TIP C2" evidence="10">
    <location>
        <begin position="514"/>
        <end position="612"/>
    </location>
</feature>
<dbReference type="InterPro" id="IPR028994">
    <property type="entry name" value="Integrin_alpha_N"/>
</dbReference>
<evidence type="ECO:0000256" key="6">
    <source>
        <dbReference type="ARBA" id="ARBA00023136"/>
    </source>
</evidence>
<dbReference type="Pfam" id="PF13517">
    <property type="entry name" value="FG-GAP_3"/>
    <property type="match status" value="2"/>
</dbReference>
<evidence type="ECO:0000256" key="3">
    <source>
        <dbReference type="ARBA" id="ARBA00022692"/>
    </source>
</evidence>
<dbReference type="InterPro" id="IPR024881">
    <property type="entry name" value="Tip"/>
</dbReference>
<evidence type="ECO:0000256" key="4">
    <source>
        <dbReference type="ARBA" id="ARBA00022729"/>
    </source>
</evidence>
<organism evidence="11 12">
    <name type="scientific">Pterulicium gracile</name>
    <dbReference type="NCBI Taxonomy" id="1884261"/>
    <lineage>
        <taxon>Eukaryota</taxon>
        <taxon>Fungi</taxon>
        <taxon>Dikarya</taxon>
        <taxon>Basidiomycota</taxon>
        <taxon>Agaricomycotina</taxon>
        <taxon>Agaricomycetes</taxon>
        <taxon>Agaricomycetidae</taxon>
        <taxon>Agaricales</taxon>
        <taxon>Pleurotineae</taxon>
        <taxon>Pterulaceae</taxon>
        <taxon>Pterulicium</taxon>
    </lineage>
</organism>
<comment type="subcellular location">
    <subcellularLocation>
        <location evidence="1">Membrane</location>
        <topology evidence="1">Single-pass type I membrane protein</topology>
    </subcellularLocation>
</comment>
<proteinExistence type="inferred from homology"/>
<keyword evidence="4 9" id="KW-0732">Signal</keyword>
<keyword evidence="3 8" id="KW-0812">Transmembrane</keyword>
<dbReference type="OrthoDB" id="10022113at2759"/>
<evidence type="ECO:0000256" key="9">
    <source>
        <dbReference type="SAM" id="SignalP"/>
    </source>
</evidence>
<dbReference type="InterPro" id="IPR057089">
    <property type="entry name" value="C2_TIP"/>
</dbReference>
<dbReference type="Proteomes" id="UP000305067">
    <property type="component" value="Unassembled WGS sequence"/>
</dbReference>
<keyword evidence="12" id="KW-1185">Reference proteome</keyword>
<evidence type="ECO:0000256" key="8">
    <source>
        <dbReference type="SAM" id="Phobius"/>
    </source>
</evidence>
<evidence type="ECO:0000256" key="7">
    <source>
        <dbReference type="ARBA" id="ARBA00023180"/>
    </source>
</evidence>
<evidence type="ECO:0000256" key="1">
    <source>
        <dbReference type="ARBA" id="ARBA00004479"/>
    </source>
</evidence>
<keyword evidence="6 8" id="KW-0472">Membrane</keyword>
<protein>
    <recommendedName>
        <fullName evidence="10">T-cell immunomodulatory protein TIP C2 domain-containing protein</fullName>
    </recommendedName>
</protein>
<sequence length="664" mass="72479">MQLLPTSLVALILSYAHPAQAIWPFPPKRFAGNALINAGTMGLDNSSRVVAFGDFDGDQFLDVVSLTDDQQTLQIHFWNHQSFRYQLGPSIRHPHRIHNVVPGDFTHSGRLDLLVMSEGRLNDQLDIVVYPARPSGGFDATNTIDVQSSAKAQPVPFDMDGDMKIDLLGLPGSNSGLLRVWQNSWNASASRPQLFDLVDPAFQSEPRCRLADPHGSSVVDLNGDCLADLFLVCDEGRGAKSFQIWVSEKEKGFKLAQKGALPNGVGAMAFADMDRDGTIDLVFTTCSSVSSSTGQGSGCSINIAYNQQIPICSSSTPMLSASAPLKCRTLENLCTADPDFQFDLTDSKDNDAFASFAIADLFPSHANELLVLDRTYNPPLPLPVKLGDADLDGFPDILLIVAGTPRLLYSTSCDAGGHCKGGRGTRGFQEHSSGTESLAKIKDARGVSWADLDEDGTLDILVQRTGNDKQGTITFIQNNFYYDAFFLKAIVLNGACNNGECSVEEGENTYTYRPFGVSYSGASYKYTVLDTSGRRAAAQVGQLSQTTYHSLLTPYCFFGLGRTNNYIENLFVGTTLHSDEHFVDLEGVIPNSKLVVSPPPPGSGQSWKKEIFLRPGEWIPWVTVTVVVGTALLAVIVFVLHLNEKREDEMERRKLSHHINFDAL</sequence>
<evidence type="ECO:0000259" key="10">
    <source>
        <dbReference type="Pfam" id="PF23122"/>
    </source>
</evidence>
<feature type="chain" id="PRO_5022712767" description="T-cell immunomodulatory protein TIP C2 domain-containing protein" evidence="9">
    <location>
        <begin position="22"/>
        <end position="664"/>
    </location>
</feature>
<keyword evidence="7" id="KW-0325">Glycoprotein</keyword>
<evidence type="ECO:0000313" key="12">
    <source>
        <dbReference type="Proteomes" id="UP000305067"/>
    </source>
</evidence>
<accession>A0A5C3R0R3</accession>
<gene>
    <name evidence="11" type="ORF">BDV98DRAFT_39823</name>
</gene>
<feature type="transmembrane region" description="Helical" evidence="8">
    <location>
        <begin position="618"/>
        <end position="642"/>
    </location>
</feature>
<evidence type="ECO:0000256" key="5">
    <source>
        <dbReference type="ARBA" id="ARBA00022989"/>
    </source>
</evidence>
<comment type="similarity">
    <text evidence="2">Belongs to the TIP family.</text>
</comment>
<evidence type="ECO:0000256" key="2">
    <source>
        <dbReference type="ARBA" id="ARBA00006496"/>
    </source>
</evidence>
<keyword evidence="5 8" id="KW-1133">Transmembrane helix</keyword>
<dbReference type="InterPro" id="IPR013517">
    <property type="entry name" value="FG-GAP"/>
</dbReference>
<dbReference type="PANTHER" id="PTHR13412:SF0">
    <property type="entry name" value="T-CELL IMMUNOMODULATORY PROTEIN"/>
    <property type="match status" value="1"/>
</dbReference>
<dbReference type="SUPFAM" id="SSF69318">
    <property type="entry name" value="Integrin alpha N-terminal domain"/>
    <property type="match status" value="2"/>
</dbReference>
<dbReference type="AlphaFoldDB" id="A0A5C3R0R3"/>
<evidence type="ECO:0000313" key="11">
    <source>
        <dbReference type="EMBL" id="TFL07853.1"/>
    </source>
</evidence>
<dbReference type="Pfam" id="PF23122">
    <property type="entry name" value="C2_ITFG1"/>
    <property type="match status" value="1"/>
</dbReference>
<dbReference type="EMBL" id="ML178814">
    <property type="protein sequence ID" value="TFL07853.1"/>
    <property type="molecule type" value="Genomic_DNA"/>
</dbReference>
<reference evidence="11 12" key="1">
    <citation type="journal article" date="2019" name="Nat. Ecol. Evol.">
        <title>Megaphylogeny resolves global patterns of mushroom evolution.</title>
        <authorList>
            <person name="Varga T."/>
            <person name="Krizsan K."/>
            <person name="Foldi C."/>
            <person name="Dima B."/>
            <person name="Sanchez-Garcia M."/>
            <person name="Sanchez-Ramirez S."/>
            <person name="Szollosi G.J."/>
            <person name="Szarkandi J.G."/>
            <person name="Papp V."/>
            <person name="Albert L."/>
            <person name="Andreopoulos W."/>
            <person name="Angelini C."/>
            <person name="Antonin V."/>
            <person name="Barry K.W."/>
            <person name="Bougher N.L."/>
            <person name="Buchanan P."/>
            <person name="Buyck B."/>
            <person name="Bense V."/>
            <person name="Catcheside P."/>
            <person name="Chovatia M."/>
            <person name="Cooper J."/>
            <person name="Damon W."/>
            <person name="Desjardin D."/>
            <person name="Finy P."/>
            <person name="Geml J."/>
            <person name="Haridas S."/>
            <person name="Hughes K."/>
            <person name="Justo A."/>
            <person name="Karasinski D."/>
            <person name="Kautmanova I."/>
            <person name="Kiss B."/>
            <person name="Kocsube S."/>
            <person name="Kotiranta H."/>
            <person name="LaButti K.M."/>
            <person name="Lechner B.E."/>
            <person name="Liimatainen K."/>
            <person name="Lipzen A."/>
            <person name="Lukacs Z."/>
            <person name="Mihaltcheva S."/>
            <person name="Morgado L.N."/>
            <person name="Niskanen T."/>
            <person name="Noordeloos M.E."/>
            <person name="Ohm R.A."/>
            <person name="Ortiz-Santana B."/>
            <person name="Ovrebo C."/>
            <person name="Racz N."/>
            <person name="Riley R."/>
            <person name="Savchenko A."/>
            <person name="Shiryaev A."/>
            <person name="Soop K."/>
            <person name="Spirin V."/>
            <person name="Szebenyi C."/>
            <person name="Tomsovsky M."/>
            <person name="Tulloss R.E."/>
            <person name="Uehling J."/>
            <person name="Grigoriev I.V."/>
            <person name="Vagvolgyi C."/>
            <person name="Papp T."/>
            <person name="Martin F.M."/>
            <person name="Miettinen O."/>
            <person name="Hibbett D.S."/>
            <person name="Nagy L.G."/>
        </authorList>
    </citation>
    <scope>NUCLEOTIDE SEQUENCE [LARGE SCALE GENOMIC DNA]</scope>
    <source>
        <strain evidence="11 12">CBS 309.79</strain>
    </source>
</reference>
<dbReference type="PANTHER" id="PTHR13412">
    <property type="entry name" value="T-CELL IMMUNOMODULATORY PROTEIN HOMOLOG"/>
    <property type="match status" value="1"/>
</dbReference>
<name>A0A5C3R0R3_9AGAR</name>